<name>A0A918QTE9_9FLAO</name>
<evidence type="ECO:0000313" key="1">
    <source>
        <dbReference type="EMBL" id="GGZ72474.1"/>
    </source>
</evidence>
<evidence type="ECO:0008006" key="3">
    <source>
        <dbReference type="Google" id="ProtNLM"/>
    </source>
</evidence>
<proteinExistence type="predicted"/>
<comment type="caution">
    <text evidence="1">The sequence shown here is derived from an EMBL/GenBank/DDBJ whole genome shotgun (WGS) entry which is preliminary data.</text>
</comment>
<accession>A0A918QTE9</accession>
<evidence type="ECO:0000313" key="2">
    <source>
        <dbReference type="Proteomes" id="UP000636004"/>
    </source>
</evidence>
<dbReference type="EMBL" id="BMWZ01000002">
    <property type="protein sequence ID" value="GGZ72474.1"/>
    <property type="molecule type" value="Genomic_DNA"/>
</dbReference>
<dbReference type="AlphaFoldDB" id="A0A918QTE9"/>
<reference evidence="1" key="1">
    <citation type="journal article" date="2014" name="Int. J. Syst. Evol. Microbiol.">
        <title>Complete genome sequence of Corynebacterium casei LMG S-19264T (=DSM 44701T), isolated from a smear-ripened cheese.</title>
        <authorList>
            <consortium name="US DOE Joint Genome Institute (JGI-PGF)"/>
            <person name="Walter F."/>
            <person name="Albersmeier A."/>
            <person name="Kalinowski J."/>
            <person name="Ruckert C."/>
        </authorList>
    </citation>
    <scope>NUCLEOTIDE SEQUENCE</scope>
    <source>
        <strain evidence="1">KCTC 12710</strain>
    </source>
</reference>
<organism evidence="1 2">
    <name type="scientific">Algibacter mikhailovii</name>
    <dbReference type="NCBI Taxonomy" id="425498"/>
    <lineage>
        <taxon>Bacteria</taxon>
        <taxon>Pseudomonadati</taxon>
        <taxon>Bacteroidota</taxon>
        <taxon>Flavobacteriia</taxon>
        <taxon>Flavobacteriales</taxon>
        <taxon>Flavobacteriaceae</taxon>
        <taxon>Algibacter</taxon>
    </lineage>
</organism>
<gene>
    <name evidence="1" type="ORF">GCM10007028_06870</name>
</gene>
<sequence length="143" mass="16634">MKKIILLVLITLFLSCNDSSSRESSKKEEKSEIERDYEIADMVLKLNSMKIGLLSIIKNVPQEKANAVLRDYLAKTFTSTLQTIKDPNYIVKVVDTIAQKNNLSKKLTASIIFGYRYEMITRDEIIDDYTDEMQDYQNEMEQY</sequence>
<reference evidence="1" key="2">
    <citation type="submission" date="2020-09" db="EMBL/GenBank/DDBJ databases">
        <authorList>
            <person name="Sun Q."/>
            <person name="Kim S."/>
        </authorList>
    </citation>
    <scope>NUCLEOTIDE SEQUENCE</scope>
    <source>
        <strain evidence="1">KCTC 12710</strain>
    </source>
</reference>
<protein>
    <recommendedName>
        <fullName evidence="3">Lipoprotein</fullName>
    </recommendedName>
</protein>
<dbReference type="RefSeq" id="WP_189359382.1">
    <property type="nucleotide sequence ID" value="NZ_BMWZ01000002.1"/>
</dbReference>
<dbReference type="PROSITE" id="PS51257">
    <property type="entry name" value="PROKAR_LIPOPROTEIN"/>
    <property type="match status" value="1"/>
</dbReference>
<dbReference type="Proteomes" id="UP000636004">
    <property type="component" value="Unassembled WGS sequence"/>
</dbReference>
<keyword evidence="2" id="KW-1185">Reference proteome</keyword>